<proteinExistence type="predicted"/>
<name>A0A383UZ45_BLUHO</name>
<evidence type="ECO:0000313" key="2">
    <source>
        <dbReference type="Proteomes" id="UP000275772"/>
    </source>
</evidence>
<protein>
    <submittedName>
        <fullName evidence="1">Uncharacterized protein</fullName>
    </submittedName>
</protein>
<dbReference type="Proteomes" id="UP000275772">
    <property type="component" value="Unassembled WGS sequence"/>
</dbReference>
<dbReference type="EMBL" id="UNSH01000068">
    <property type="protein sequence ID" value="SZF04858.1"/>
    <property type="molecule type" value="Genomic_DNA"/>
</dbReference>
<sequence length="50" mass="6023">MHLVSSIKSFMCIWSARSSSKKLNFHKNLITIFLRYISQEIKKYRFLQLS</sequence>
<dbReference type="VEuPathDB" id="FungiDB:BLGHR1_15657"/>
<reference evidence="1 2" key="1">
    <citation type="submission" date="2017-11" db="EMBL/GenBank/DDBJ databases">
        <authorList>
            <person name="Kracher B."/>
        </authorList>
    </citation>
    <scope>NUCLEOTIDE SEQUENCE [LARGE SCALE GENOMIC DNA]</scope>
    <source>
        <strain evidence="1 2">RACE1</strain>
    </source>
</reference>
<accession>A0A383UZ45</accession>
<evidence type="ECO:0000313" key="1">
    <source>
        <dbReference type="EMBL" id="SZF04858.1"/>
    </source>
</evidence>
<organism evidence="1 2">
    <name type="scientific">Blumeria hordei</name>
    <name type="common">Barley powdery mildew</name>
    <name type="synonym">Blumeria graminis f. sp. hordei</name>
    <dbReference type="NCBI Taxonomy" id="2867405"/>
    <lineage>
        <taxon>Eukaryota</taxon>
        <taxon>Fungi</taxon>
        <taxon>Dikarya</taxon>
        <taxon>Ascomycota</taxon>
        <taxon>Pezizomycotina</taxon>
        <taxon>Leotiomycetes</taxon>
        <taxon>Erysiphales</taxon>
        <taxon>Erysiphaceae</taxon>
        <taxon>Blumeria</taxon>
    </lineage>
</organism>
<gene>
    <name evidence="1" type="ORF">BLGHR1_15657</name>
</gene>
<dbReference type="AlphaFoldDB" id="A0A383UZ45"/>